<dbReference type="GO" id="GO:0061927">
    <property type="term" value="C:TOC-TIC supercomplex I"/>
    <property type="evidence" value="ECO:0007669"/>
    <property type="project" value="TreeGrafter"/>
</dbReference>
<keyword evidence="1" id="KW-1185">Reference proteome</keyword>
<sequence>MEQLTELQKNVGLPPQYAQNIIKSITTTKLAAALETAVGQGRLSIKEIRELKESSVDINTMISESLRQNLFKKTVNDIFSSGTGEFDEVEVYENIPKDLIINAEKAKKVVHELARSRLLNSLIQAVSLLRQKNHKALVSSLNDLLACDKAVPSTPLSWEVPEELSDLFIVYAKSDPAPDKLSRLQYLLGISDSTAETLRSMKDRELPNGVGEEEFVF</sequence>
<evidence type="ECO:0000313" key="2">
    <source>
        <dbReference type="RefSeq" id="XP_009791003.1"/>
    </source>
</evidence>
<dbReference type="RefSeq" id="XP_009791003.1">
    <property type="nucleotide sequence ID" value="XM_009792701.1"/>
</dbReference>
<dbReference type="InterPro" id="IPR031610">
    <property type="entry name" value="TIC110"/>
</dbReference>
<protein>
    <submittedName>
        <fullName evidence="2">Protein TIC110, chloroplastic-like</fullName>
    </submittedName>
</protein>
<dbReference type="AlphaFoldDB" id="A0A1U7XJE8"/>
<dbReference type="PANTHER" id="PTHR34935:SF3">
    <property type="entry name" value="PROTEIN TIC110, CHLOROPLASTIC"/>
    <property type="match status" value="1"/>
</dbReference>
<reference evidence="2" key="2">
    <citation type="submission" date="2025-08" db="UniProtKB">
        <authorList>
            <consortium name="RefSeq"/>
        </authorList>
    </citation>
    <scope>IDENTIFICATION</scope>
    <source>
        <tissue evidence="2">Leaf</tissue>
    </source>
</reference>
<dbReference type="GO" id="GO:0045037">
    <property type="term" value="P:protein import into chloroplast stroma"/>
    <property type="evidence" value="ECO:0007669"/>
    <property type="project" value="TreeGrafter"/>
</dbReference>
<dbReference type="PANTHER" id="PTHR34935">
    <property type="entry name" value="PROTEIN TIC110, CHLOROPLASTIC"/>
    <property type="match status" value="1"/>
</dbReference>
<organism evidence="1 2">
    <name type="scientific">Nicotiana sylvestris</name>
    <name type="common">Wood tobacco</name>
    <name type="synonym">South American tobacco</name>
    <dbReference type="NCBI Taxonomy" id="4096"/>
    <lineage>
        <taxon>Eukaryota</taxon>
        <taxon>Viridiplantae</taxon>
        <taxon>Streptophyta</taxon>
        <taxon>Embryophyta</taxon>
        <taxon>Tracheophyta</taxon>
        <taxon>Spermatophyta</taxon>
        <taxon>Magnoliopsida</taxon>
        <taxon>eudicotyledons</taxon>
        <taxon>Gunneridae</taxon>
        <taxon>Pentapetalae</taxon>
        <taxon>asterids</taxon>
        <taxon>lamiids</taxon>
        <taxon>Solanales</taxon>
        <taxon>Solanaceae</taxon>
        <taxon>Nicotianoideae</taxon>
        <taxon>Nicotianeae</taxon>
        <taxon>Nicotiana</taxon>
    </lineage>
</organism>
<proteinExistence type="predicted"/>
<dbReference type="eggNOG" id="ENOG502QS6A">
    <property type="taxonomic scope" value="Eukaryota"/>
</dbReference>
<name>A0A1U7XJE8_NICSY</name>
<dbReference type="STRING" id="4096.A0A1U7XJE8"/>
<dbReference type="Proteomes" id="UP000189701">
    <property type="component" value="Unplaced"/>
</dbReference>
<dbReference type="OrthoDB" id="191196at2759"/>
<reference evidence="1" key="1">
    <citation type="journal article" date="2013" name="Genome Biol.">
        <title>Reference genomes and transcriptomes of Nicotiana sylvestris and Nicotiana tomentosiformis.</title>
        <authorList>
            <person name="Sierro N."/>
            <person name="Battey J.N."/>
            <person name="Ouadi S."/>
            <person name="Bovet L."/>
            <person name="Goepfert S."/>
            <person name="Bakaher N."/>
            <person name="Peitsch M.C."/>
            <person name="Ivanov N.V."/>
        </authorList>
    </citation>
    <scope>NUCLEOTIDE SEQUENCE [LARGE SCALE GENOMIC DNA]</scope>
</reference>
<accession>A0A1U7XJE8</accession>
<evidence type="ECO:0000313" key="1">
    <source>
        <dbReference type="Proteomes" id="UP000189701"/>
    </source>
</evidence>
<gene>
    <name evidence="2" type="primary">LOC104238362</name>
</gene>